<evidence type="ECO:0000256" key="1">
    <source>
        <dbReference type="SAM" id="MobiDB-lite"/>
    </source>
</evidence>
<proteinExistence type="predicted"/>
<evidence type="ECO:0000313" key="2">
    <source>
        <dbReference type="EMBL" id="KAK7826669.1"/>
    </source>
</evidence>
<name>A0AAW0JIB6_MYOGA</name>
<dbReference type="AlphaFoldDB" id="A0AAW0JIB6"/>
<sequence>MEAEINVAEQPGVPVGANLIQHLLITLYEKDEDNLLNEKQKLHVKKMYENESHPESRDVYPMELLIRDFEKNYNTNISCTGTFASWVSTPLIGTCPTLCSPHCILFSFPRNTAPHASWKPMTSTTTSMLPGMNRPARGNQGAGHRRGFADLSSLFLQS</sequence>
<comment type="caution">
    <text evidence="2">The sequence shown here is derived from an EMBL/GenBank/DDBJ whole genome shotgun (WGS) entry which is preliminary data.</text>
</comment>
<protein>
    <submittedName>
        <fullName evidence="2">Uncharacterized protein</fullName>
    </submittedName>
</protein>
<keyword evidence="3" id="KW-1185">Reference proteome</keyword>
<reference evidence="2 3" key="1">
    <citation type="journal article" date="2023" name="bioRxiv">
        <title>Conserved and derived expression patterns and positive selection on dental genes reveal complex evolutionary context of ever-growing rodent molars.</title>
        <authorList>
            <person name="Calamari Z.T."/>
            <person name="Song A."/>
            <person name="Cohen E."/>
            <person name="Akter M."/>
            <person name="Roy R.D."/>
            <person name="Hallikas O."/>
            <person name="Christensen M.M."/>
            <person name="Li P."/>
            <person name="Marangoni P."/>
            <person name="Jernvall J."/>
            <person name="Klein O.D."/>
        </authorList>
    </citation>
    <scope>NUCLEOTIDE SEQUENCE [LARGE SCALE GENOMIC DNA]</scope>
    <source>
        <strain evidence="2">V071</strain>
    </source>
</reference>
<gene>
    <name evidence="2" type="ORF">U0070_007831</name>
</gene>
<organism evidence="2 3">
    <name type="scientific">Myodes glareolus</name>
    <name type="common">Bank vole</name>
    <name type="synonym">Clethrionomys glareolus</name>
    <dbReference type="NCBI Taxonomy" id="447135"/>
    <lineage>
        <taxon>Eukaryota</taxon>
        <taxon>Metazoa</taxon>
        <taxon>Chordata</taxon>
        <taxon>Craniata</taxon>
        <taxon>Vertebrata</taxon>
        <taxon>Euteleostomi</taxon>
        <taxon>Mammalia</taxon>
        <taxon>Eutheria</taxon>
        <taxon>Euarchontoglires</taxon>
        <taxon>Glires</taxon>
        <taxon>Rodentia</taxon>
        <taxon>Myomorpha</taxon>
        <taxon>Muroidea</taxon>
        <taxon>Cricetidae</taxon>
        <taxon>Arvicolinae</taxon>
        <taxon>Myodes</taxon>
    </lineage>
</organism>
<evidence type="ECO:0000313" key="3">
    <source>
        <dbReference type="Proteomes" id="UP001488838"/>
    </source>
</evidence>
<feature type="region of interest" description="Disordered" evidence="1">
    <location>
        <begin position="117"/>
        <end position="146"/>
    </location>
</feature>
<dbReference type="Proteomes" id="UP001488838">
    <property type="component" value="Unassembled WGS sequence"/>
</dbReference>
<accession>A0AAW0JIB6</accession>
<dbReference type="EMBL" id="JBBHLL010000033">
    <property type="protein sequence ID" value="KAK7826669.1"/>
    <property type="molecule type" value="Genomic_DNA"/>
</dbReference>